<sequence length="89" mass="9484">MIHQSQMDLWAFAACGYWQKRGWVAGLRFFSEDIPGIVGALAKTADDLLAGVAVSLARFSRQVGMRALSSGRSGKAARRGSGGLLRNAS</sequence>
<reference evidence="2 3" key="2">
    <citation type="submission" date="2020-08" db="EMBL/GenBank/DDBJ databases">
        <title>Stappia taiwanensis sp. nov., isolated from a coastal thermal spring.</title>
        <authorList>
            <person name="Kampfer P."/>
        </authorList>
    </citation>
    <scope>NUCLEOTIDE SEQUENCE [LARGE SCALE GENOMIC DNA]</scope>
    <source>
        <strain evidence="2 3">DSM 23284</strain>
    </source>
</reference>
<reference evidence="2 3" key="1">
    <citation type="submission" date="2020-07" db="EMBL/GenBank/DDBJ databases">
        <authorList>
            <person name="Li M."/>
        </authorList>
    </citation>
    <scope>NUCLEOTIDE SEQUENCE [LARGE SCALE GENOMIC DNA]</scope>
    <source>
        <strain evidence="2 3">DSM 23284</strain>
    </source>
</reference>
<accession>A0A838XUP0</accession>
<protein>
    <submittedName>
        <fullName evidence="2">Uncharacterized protein</fullName>
    </submittedName>
</protein>
<dbReference type="AlphaFoldDB" id="A0A838XUP0"/>
<evidence type="ECO:0000313" key="2">
    <source>
        <dbReference type="EMBL" id="MBA4613437.1"/>
    </source>
</evidence>
<comment type="caution">
    <text evidence="2">The sequence shown here is derived from an EMBL/GenBank/DDBJ whole genome shotgun (WGS) entry which is preliminary data.</text>
</comment>
<keyword evidence="3" id="KW-1185">Reference proteome</keyword>
<proteinExistence type="predicted"/>
<name>A0A838XUP0_9HYPH</name>
<dbReference type="EMBL" id="JACEON010000019">
    <property type="protein sequence ID" value="MBA4613437.1"/>
    <property type="molecule type" value="Genomic_DNA"/>
</dbReference>
<dbReference type="Proteomes" id="UP000559404">
    <property type="component" value="Unassembled WGS sequence"/>
</dbReference>
<dbReference type="RefSeq" id="WP_181761634.1">
    <property type="nucleotide sequence ID" value="NZ_BMCR01000007.1"/>
</dbReference>
<gene>
    <name evidence="2" type="ORF">H1W37_17385</name>
</gene>
<evidence type="ECO:0000256" key="1">
    <source>
        <dbReference type="SAM" id="MobiDB-lite"/>
    </source>
</evidence>
<feature type="region of interest" description="Disordered" evidence="1">
    <location>
        <begin position="66"/>
        <end position="89"/>
    </location>
</feature>
<organism evidence="2 3">
    <name type="scientific">Stappia taiwanensis</name>
    <dbReference type="NCBI Taxonomy" id="992267"/>
    <lineage>
        <taxon>Bacteria</taxon>
        <taxon>Pseudomonadati</taxon>
        <taxon>Pseudomonadota</taxon>
        <taxon>Alphaproteobacteria</taxon>
        <taxon>Hyphomicrobiales</taxon>
        <taxon>Stappiaceae</taxon>
        <taxon>Stappia</taxon>
    </lineage>
</organism>
<evidence type="ECO:0000313" key="3">
    <source>
        <dbReference type="Proteomes" id="UP000559404"/>
    </source>
</evidence>